<organism evidence="1 2">
    <name type="scientific">Brassica carinata</name>
    <name type="common">Ethiopian mustard</name>
    <name type="synonym">Abyssinian cabbage</name>
    <dbReference type="NCBI Taxonomy" id="52824"/>
    <lineage>
        <taxon>Eukaryota</taxon>
        <taxon>Viridiplantae</taxon>
        <taxon>Streptophyta</taxon>
        <taxon>Embryophyta</taxon>
        <taxon>Tracheophyta</taxon>
        <taxon>Spermatophyta</taxon>
        <taxon>Magnoliopsida</taxon>
        <taxon>eudicotyledons</taxon>
        <taxon>Gunneridae</taxon>
        <taxon>Pentapetalae</taxon>
        <taxon>rosids</taxon>
        <taxon>malvids</taxon>
        <taxon>Brassicales</taxon>
        <taxon>Brassicaceae</taxon>
        <taxon>Brassiceae</taxon>
        <taxon>Brassica</taxon>
    </lineage>
</organism>
<evidence type="ECO:0000313" key="2">
    <source>
        <dbReference type="Proteomes" id="UP000886595"/>
    </source>
</evidence>
<sequence length="102" mass="11318">MSSGKSMLAPSAQTIFDIVSLCCHIDEDHPMDTINGITSWGLRRWSSYSLEDGRSLERLPDSKKRNIHADDSNEVSDDLDIHVPFLTIISKMTPTASPLIST</sequence>
<protein>
    <submittedName>
        <fullName evidence="1">Uncharacterized protein</fullName>
    </submittedName>
</protein>
<proteinExistence type="predicted"/>
<dbReference type="EMBL" id="JAAMPC010000016">
    <property type="protein sequence ID" value="KAG2251553.1"/>
    <property type="molecule type" value="Genomic_DNA"/>
</dbReference>
<dbReference type="AlphaFoldDB" id="A0A8X7PIX5"/>
<evidence type="ECO:0000313" key="1">
    <source>
        <dbReference type="EMBL" id="KAG2251553.1"/>
    </source>
</evidence>
<gene>
    <name evidence="1" type="ORF">Bca52824_081689</name>
</gene>
<accession>A0A8X7PIX5</accession>
<comment type="caution">
    <text evidence="1">The sequence shown here is derived from an EMBL/GenBank/DDBJ whole genome shotgun (WGS) entry which is preliminary data.</text>
</comment>
<dbReference type="OrthoDB" id="6270329at2759"/>
<reference evidence="1 2" key="1">
    <citation type="submission" date="2020-02" db="EMBL/GenBank/DDBJ databases">
        <authorList>
            <person name="Ma Q."/>
            <person name="Huang Y."/>
            <person name="Song X."/>
            <person name="Pei D."/>
        </authorList>
    </citation>
    <scope>NUCLEOTIDE SEQUENCE [LARGE SCALE GENOMIC DNA]</scope>
    <source>
        <strain evidence="1">Sxm20200214</strain>
        <tissue evidence="1">Leaf</tissue>
    </source>
</reference>
<dbReference type="Proteomes" id="UP000886595">
    <property type="component" value="Unassembled WGS sequence"/>
</dbReference>
<keyword evidence="2" id="KW-1185">Reference proteome</keyword>
<name>A0A8X7PIX5_BRACI</name>